<gene>
    <name evidence="2" type="ORF">GGQ67_001290</name>
</gene>
<dbReference type="EMBL" id="JACIDW010000002">
    <property type="protein sequence ID" value="MBB3963665.1"/>
    <property type="molecule type" value="Genomic_DNA"/>
</dbReference>
<dbReference type="GO" id="GO:0016747">
    <property type="term" value="F:acyltransferase activity, transferring groups other than amino-acyl groups"/>
    <property type="evidence" value="ECO:0007669"/>
    <property type="project" value="InterPro"/>
</dbReference>
<dbReference type="RefSeq" id="WP_183899351.1">
    <property type="nucleotide sequence ID" value="NZ_JACIDW010000002.1"/>
</dbReference>
<dbReference type="SUPFAM" id="SSF55729">
    <property type="entry name" value="Acyl-CoA N-acyltransferases (Nat)"/>
    <property type="match status" value="1"/>
</dbReference>
<dbReference type="AlphaFoldDB" id="A0A7W6CTZ4"/>
<accession>A0A7W6CTZ4</accession>
<reference evidence="2 3" key="1">
    <citation type="submission" date="2020-08" db="EMBL/GenBank/DDBJ databases">
        <title>Genomic Encyclopedia of Type Strains, Phase IV (KMG-IV): sequencing the most valuable type-strain genomes for metagenomic binning, comparative biology and taxonomic classification.</title>
        <authorList>
            <person name="Goeker M."/>
        </authorList>
    </citation>
    <scope>NUCLEOTIDE SEQUENCE [LARGE SCALE GENOMIC DNA]</scope>
    <source>
        <strain evidence="2 3">DSM 26575</strain>
    </source>
</reference>
<evidence type="ECO:0000259" key="1">
    <source>
        <dbReference type="PROSITE" id="PS51186"/>
    </source>
</evidence>
<dbReference type="PROSITE" id="PS51186">
    <property type="entry name" value="GNAT"/>
    <property type="match status" value="1"/>
</dbReference>
<dbReference type="InterPro" id="IPR000182">
    <property type="entry name" value="GNAT_dom"/>
</dbReference>
<proteinExistence type="predicted"/>
<keyword evidence="3" id="KW-1185">Reference proteome</keyword>
<dbReference type="Gene3D" id="3.40.630.30">
    <property type="match status" value="1"/>
</dbReference>
<keyword evidence="2" id="KW-0808">Transferase</keyword>
<evidence type="ECO:0000313" key="3">
    <source>
        <dbReference type="Proteomes" id="UP000582090"/>
    </source>
</evidence>
<comment type="caution">
    <text evidence="2">The sequence shown here is derived from an EMBL/GenBank/DDBJ whole genome shotgun (WGS) entry which is preliminary data.</text>
</comment>
<feature type="domain" description="N-acetyltransferase" evidence="1">
    <location>
        <begin position="1"/>
        <end position="139"/>
    </location>
</feature>
<evidence type="ECO:0000313" key="2">
    <source>
        <dbReference type="EMBL" id="MBB3963665.1"/>
    </source>
</evidence>
<protein>
    <submittedName>
        <fullName evidence="2">GNAT superfamily N-acetyltransferase</fullName>
    </submittedName>
</protein>
<organism evidence="2 3">
    <name type="scientific">Rhizobium metallidurans</name>
    <dbReference type="NCBI Taxonomy" id="1265931"/>
    <lineage>
        <taxon>Bacteria</taxon>
        <taxon>Pseudomonadati</taxon>
        <taxon>Pseudomonadota</taxon>
        <taxon>Alphaproteobacteria</taxon>
        <taxon>Hyphomicrobiales</taxon>
        <taxon>Rhizobiaceae</taxon>
        <taxon>Rhizobium/Agrobacterium group</taxon>
        <taxon>Rhizobium</taxon>
    </lineage>
</organism>
<sequence length="148" mass="16157">MPRLELTATPSPDDLAVIGESLTAFNHADVGPADRRTLAVLIRDEEGTVLGGLSGYTAWGWLFTQLLFIPENHRGTGLAGRLLSMAEQEAATRGCHGAWIDTFSPKALKAYRKQGYEIFGELPEFPKGRTRTFLRKTLTPGPSRTGAE</sequence>
<dbReference type="CDD" id="cd04301">
    <property type="entry name" value="NAT_SF"/>
    <property type="match status" value="1"/>
</dbReference>
<dbReference type="Proteomes" id="UP000582090">
    <property type="component" value="Unassembled WGS sequence"/>
</dbReference>
<name>A0A7W6CTZ4_9HYPH</name>
<dbReference type="Pfam" id="PF00583">
    <property type="entry name" value="Acetyltransf_1"/>
    <property type="match status" value="1"/>
</dbReference>
<dbReference type="InterPro" id="IPR016181">
    <property type="entry name" value="Acyl_CoA_acyltransferase"/>
</dbReference>